<accession>A0A6A6QXG7</accession>
<sequence length="405" mass="43584">MMLEGDLSTVGGYCHLGLDWGMLRDSMPPFEDGIAERLKVGWRTTEENAPKELSDGLEPVDENIPEGDPKEAVAVEDTSEGESVDEPDCSMDADDGEVDLKVPMLEIEKIKTDDDIAATTVVLGATPVVSKDAEVIGYIDELEDEPLWGAELDPVSRELDAMIIDGNNIEVVTAVLVTDEETWGATELVCVELYIEVLATEVLIVEEGIFEDEIGDVLELEPLVPNDIVSVVGEIAVNTSDVEVLRLGELVPTDAVSTVLSIDAEFIEDNGAELLREELPDRDAEEELVIAVLVLLMPKDDVEGVVCIGVKALLGTVLIGDTEIVEGVPLGDAVLELLVVLDERRMLDVVLRLSAEIEETAANESAGSAGEKKVFHHCPSNTSKAGATFAIQSRFSGESWKSGTN</sequence>
<evidence type="ECO:0000256" key="1">
    <source>
        <dbReference type="SAM" id="MobiDB-lite"/>
    </source>
</evidence>
<evidence type="ECO:0000313" key="3">
    <source>
        <dbReference type="Proteomes" id="UP000799750"/>
    </source>
</evidence>
<dbReference type="AlphaFoldDB" id="A0A6A6QXG7"/>
<reference evidence="2" key="1">
    <citation type="journal article" date="2020" name="Stud. Mycol.">
        <title>101 Dothideomycetes genomes: a test case for predicting lifestyles and emergence of pathogens.</title>
        <authorList>
            <person name="Haridas S."/>
            <person name="Albert R."/>
            <person name="Binder M."/>
            <person name="Bloem J."/>
            <person name="Labutti K."/>
            <person name="Salamov A."/>
            <person name="Andreopoulos B."/>
            <person name="Baker S."/>
            <person name="Barry K."/>
            <person name="Bills G."/>
            <person name="Bluhm B."/>
            <person name="Cannon C."/>
            <person name="Castanera R."/>
            <person name="Culley D."/>
            <person name="Daum C."/>
            <person name="Ezra D."/>
            <person name="Gonzalez J."/>
            <person name="Henrissat B."/>
            <person name="Kuo A."/>
            <person name="Liang C."/>
            <person name="Lipzen A."/>
            <person name="Lutzoni F."/>
            <person name="Magnuson J."/>
            <person name="Mondo S."/>
            <person name="Nolan M."/>
            <person name="Ohm R."/>
            <person name="Pangilinan J."/>
            <person name="Park H.-J."/>
            <person name="Ramirez L."/>
            <person name="Alfaro M."/>
            <person name="Sun H."/>
            <person name="Tritt A."/>
            <person name="Yoshinaga Y."/>
            <person name="Zwiers L.-H."/>
            <person name="Turgeon B."/>
            <person name="Goodwin S."/>
            <person name="Spatafora J."/>
            <person name="Crous P."/>
            <person name="Grigoriev I."/>
        </authorList>
    </citation>
    <scope>NUCLEOTIDE SEQUENCE</scope>
    <source>
        <strain evidence="2">CBS 269.34</strain>
    </source>
</reference>
<keyword evidence="3" id="KW-1185">Reference proteome</keyword>
<organism evidence="2 3">
    <name type="scientific">Lophium mytilinum</name>
    <dbReference type="NCBI Taxonomy" id="390894"/>
    <lineage>
        <taxon>Eukaryota</taxon>
        <taxon>Fungi</taxon>
        <taxon>Dikarya</taxon>
        <taxon>Ascomycota</taxon>
        <taxon>Pezizomycotina</taxon>
        <taxon>Dothideomycetes</taxon>
        <taxon>Pleosporomycetidae</taxon>
        <taxon>Mytilinidiales</taxon>
        <taxon>Mytilinidiaceae</taxon>
        <taxon>Lophium</taxon>
    </lineage>
</organism>
<gene>
    <name evidence="2" type="ORF">BU16DRAFT_580943</name>
</gene>
<feature type="compositionally biased region" description="Acidic residues" evidence="1">
    <location>
        <begin position="77"/>
        <end position="95"/>
    </location>
</feature>
<feature type="compositionally biased region" description="Basic and acidic residues" evidence="1">
    <location>
        <begin position="45"/>
        <end position="54"/>
    </location>
</feature>
<feature type="region of interest" description="Disordered" evidence="1">
    <location>
        <begin position="45"/>
        <end position="95"/>
    </location>
</feature>
<name>A0A6A6QXG7_9PEZI</name>
<evidence type="ECO:0000313" key="2">
    <source>
        <dbReference type="EMBL" id="KAF2496936.1"/>
    </source>
</evidence>
<proteinExistence type="predicted"/>
<dbReference type="Proteomes" id="UP000799750">
    <property type="component" value="Unassembled WGS sequence"/>
</dbReference>
<protein>
    <submittedName>
        <fullName evidence="2">Uncharacterized protein</fullName>
    </submittedName>
</protein>
<dbReference type="EMBL" id="MU004187">
    <property type="protein sequence ID" value="KAF2496936.1"/>
    <property type="molecule type" value="Genomic_DNA"/>
</dbReference>